<dbReference type="InterPro" id="IPR010140">
    <property type="entry name" value="Histidinol_P_phosphatase_HisJ"/>
</dbReference>
<dbReference type="PANTHER" id="PTHR21039:SF0">
    <property type="entry name" value="HISTIDINOL-PHOSPHATASE"/>
    <property type="match status" value="1"/>
</dbReference>
<comment type="pathway">
    <text evidence="1 8">Amino-acid biosynthesis; L-histidine biosynthesis; L-histidine from 5-phospho-alpha-D-ribose 1-diphosphate: step 8/9.</text>
</comment>
<keyword evidence="6 8" id="KW-0368">Histidine biosynthesis</keyword>
<dbReference type="AlphaFoldDB" id="A0A8J6N7W1"/>
<keyword evidence="4 8" id="KW-0028">Amino-acid biosynthesis</keyword>
<reference evidence="10 11" key="1">
    <citation type="submission" date="2020-08" db="EMBL/GenBank/DDBJ databases">
        <title>Bridging the membrane lipid divide: bacteria of the FCB group superphylum have the potential to synthesize archaeal ether lipids.</title>
        <authorList>
            <person name="Villanueva L."/>
            <person name="Von Meijenfeldt F.A.B."/>
            <person name="Westbye A.B."/>
            <person name="Yadav S."/>
            <person name="Hopmans E.C."/>
            <person name="Dutilh B.E."/>
            <person name="Sinninghe Damste J.S."/>
        </authorList>
    </citation>
    <scope>NUCLEOTIDE SEQUENCE [LARGE SCALE GENOMIC DNA]</scope>
    <source>
        <strain evidence="10">NIOZ-UU82</strain>
    </source>
</reference>
<evidence type="ECO:0000256" key="6">
    <source>
        <dbReference type="ARBA" id="ARBA00023102"/>
    </source>
</evidence>
<gene>
    <name evidence="10" type="ORF">H8E80_05780</name>
</gene>
<comment type="caution">
    <text evidence="10">The sequence shown here is derived from an EMBL/GenBank/DDBJ whole genome shotgun (WGS) entry which is preliminary data.</text>
</comment>
<dbReference type="Gene3D" id="3.20.20.140">
    <property type="entry name" value="Metal-dependent hydrolases"/>
    <property type="match status" value="1"/>
</dbReference>
<dbReference type="SUPFAM" id="SSF89550">
    <property type="entry name" value="PHP domain-like"/>
    <property type="match status" value="1"/>
</dbReference>
<evidence type="ECO:0000313" key="11">
    <source>
        <dbReference type="Proteomes" id="UP000603545"/>
    </source>
</evidence>
<dbReference type="Proteomes" id="UP000603545">
    <property type="component" value="Unassembled WGS sequence"/>
</dbReference>
<evidence type="ECO:0000256" key="3">
    <source>
        <dbReference type="ARBA" id="ARBA00013085"/>
    </source>
</evidence>
<dbReference type="InterPro" id="IPR004013">
    <property type="entry name" value="PHP_dom"/>
</dbReference>
<evidence type="ECO:0000256" key="4">
    <source>
        <dbReference type="ARBA" id="ARBA00022605"/>
    </source>
</evidence>
<evidence type="ECO:0000256" key="8">
    <source>
        <dbReference type="RuleBase" id="RU366003"/>
    </source>
</evidence>
<name>A0A8J6N7W1_9BACT</name>
<protein>
    <recommendedName>
        <fullName evidence="3 8">Histidinol-phosphatase</fullName>
        <shortName evidence="8">HolPase</shortName>
        <ecNumber evidence="3 8">3.1.3.15</ecNumber>
    </recommendedName>
</protein>
<evidence type="ECO:0000313" key="10">
    <source>
        <dbReference type="EMBL" id="MBC8199541.1"/>
    </source>
</evidence>
<evidence type="ECO:0000256" key="5">
    <source>
        <dbReference type="ARBA" id="ARBA00022801"/>
    </source>
</evidence>
<dbReference type="NCBIfam" id="NF005596">
    <property type="entry name" value="PRK07328.1"/>
    <property type="match status" value="1"/>
</dbReference>
<accession>A0A8J6N7W1</accession>
<dbReference type="EMBL" id="JACNLL010000056">
    <property type="protein sequence ID" value="MBC8199541.1"/>
    <property type="molecule type" value="Genomic_DNA"/>
</dbReference>
<evidence type="ECO:0000256" key="7">
    <source>
        <dbReference type="ARBA" id="ARBA00049158"/>
    </source>
</evidence>
<dbReference type="UniPathway" id="UPA00031">
    <property type="reaction ID" value="UER00013"/>
</dbReference>
<dbReference type="EC" id="3.1.3.15" evidence="3 8"/>
<evidence type="ECO:0000256" key="1">
    <source>
        <dbReference type="ARBA" id="ARBA00004970"/>
    </source>
</evidence>
<dbReference type="Pfam" id="PF02811">
    <property type="entry name" value="PHP"/>
    <property type="match status" value="1"/>
</dbReference>
<comment type="similarity">
    <text evidence="2 8">Belongs to the PHP hydrolase family. HisK subfamily.</text>
</comment>
<dbReference type="GO" id="GO:0000105">
    <property type="term" value="P:L-histidine biosynthetic process"/>
    <property type="evidence" value="ECO:0007669"/>
    <property type="project" value="UniProtKB-UniRule"/>
</dbReference>
<keyword evidence="5 8" id="KW-0378">Hydrolase</keyword>
<dbReference type="CDD" id="cd12110">
    <property type="entry name" value="PHP_HisPPase_Hisj_like"/>
    <property type="match status" value="1"/>
</dbReference>
<dbReference type="NCBIfam" id="TIGR01856">
    <property type="entry name" value="hisJ_fam"/>
    <property type="match status" value="1"/>
</dbReference>
<evidence type="ECO:0000256" key="2">
    <source>
        <dbReference type="ARBA" id="ARBA00009152"/>
    </source>
</evidence>
<comment type="catalytic activity">
    <reaction evidence="7 8">
        <text>L-histidinol phosphate + H2O = L-histidinol + phosphate</text>
        <dbReference type="Rhea" id="RHEA:14465"/>
        <dbReference type="ChEBI" id="CHEBI:15377"/>
        <dbReference type="ChEBI" id="CHEBI:43474"/>
        <dbReference type="ChEBI" id="CHEBI:57699"/>
        <dbReference type="ChEBI" id="CHEBI:57980"/>
        <dbReference type="EC" id="3.1.3.15"/>
    </reaction>
</comment>
<sequence length="272" mass="31486">MSNKEMIDYHVHTQLCNHAKGSMEAYIQKAVAIGLKEICFLDHLTMHEYGKRLSMSPGEVPFYFQAVQKLKHKYRGLIKVKAGLELDFAQEYTDFFQKIVDTYSFDVIGSSLHFLGKMDIVTRKSEWKQGKPDIDYVYGLYFSQLEKMLDYNYFDVVCHIDLVKKFGWKPSISFDKILDKILLKIKNKDLIVEVNTSGYEHPVNEIFPSMEIINKCHELGINIIVGSDAHNPESVGQHYDRVLPMLFSAGYRQLATFTKRKQEMIPLHATTL</sequence>
<dbReference type="GO" id="GO:0005737">
    <property type="term" value="C:cytoplasm"/>
    <property type="evidence" value="ECO:0007669"/>
    <property type="project" value="TreeGrafter"/>
</dbReference>
<evidence type="ECO:0000259" key="9">
    <source>
        <dbReference type="Pfam" id="PF02811"/>
    </source>
</evidence>
<dbReference type="PANTHER" id="PTHR21039">
    <property type="entry name" value="HISTIDINOL PHOSPHATASE-RELATED"/>
    <property type="match status" value="1"/>
</dbReference>
<organism evidence="10 11">
    <name type="scientific">Candidatus Desulfaltia bathyphila</name>
    <dbReference type="NCBI Taxonomy" id="2841697"/>
    <lineage>
        <taxon>Bacteria</taxon>
        <taxon>Pseudomonadati</taxon>
        <taxon>Thermodesulfobacteriota</taxon>
        <taxon>Desulfobacteria</taxon>
        <taxon>Desulfobacterales</taxon>
        <taxon>Desulfobacterales incertae sedis</taxon>
        <taxon>Candidatus Desulfaltia</taxon>
    </lineage>
</organism>
<dbReference type="Pfam" id="PF13263">
    <property type="entry name" value="PHP_C"/>
    <property type="match status" value="1"/>
</dbReference>
<feature type="domain" description="PHP" evidence="9">
    <location>
        <begin position="8"/>
        <end position="197"/>
    </location>
</feature>
<dbReference type="GO" id="GO:0004401">
    <property type="term" value="F:histidinol-phosphatase activity"/>
    <property type="evidence" value="ECO:0007669"/>
    <property type="project" value="UniProtKB-UniRule"/>
</dbReference>
<proteinExistence type="inferred from homology"/>
<dbReference type="InterPro" id="IPR016195">
    <property type="entry name" value="Pol/histidinol_Pase-like"/>
</dbReference>